<evidence type="ECO:0000256" key="1">
    <source>
        <dbReference type="SAM" id="MobiDB-lite"/>
    </source>
</evidence>
<reference evidence="2 3" key="1">
    <citation type="submission" date="2013-03" db="EMBL/GenBank/DDBJ databases">
        <title>The Genome Sequence of Capronia epimyces CBS 606.96.</title>
        <authorList>
            <consortium name="The Broad Institute Genomics Platform"/>
            <person name="Cuomo C."/>
            <person name="de Hoog S."/>
            <person name="Gorbushina A."/>
            <person name="Walker B."/>
            <person name="Young S.K."/>
            <person name="Zeng Q."/>
            <person name="Gargeya S."/>
            <person name="Fitzgerald M."/>
            <person name="Haas B."/>
            <person name="Abouelleil A."/>
            <person name="Allen A.W."/>
            <person name="Alvarado L."/>
            <person name="Arachchi H.M."/>
            <person name="Berlin A.M."/>
            <person name="Chapman S.B."/>
            <person name="Gainer-Dewar J."/>
            <person name="Goldberg J."/>
            <person name="Griggs A."/>
            <person name="Gujja S."/>
            <person name="Hansen M."/>
            <person name="Howarth C."/>
            <person name="Imamovic A."/>
            <person name="Ireland A."/>
            <person name="Larimer J."/>
            <person name="McCowan C."/>
            <person name="Murphy C."/>
            <person name="Pearson M."/>
            <person name="Poon T.W."/>
            <person name="Priest M."/>
            <person name="Roberts A."/>
            <person name="Saif S."/>
            <person name="Shea T."/>
            <person name="Sisk P."/>
            <person name="Sykes S."/>
            <person name="Wortman J."/>
            <person name="Nusbaum C."/>
            <person name="Birren B."/>
        </authorList>
    </citation>
    <scope>NUCLEOTIDE SEQUENCE [LARGE SCALE GENOMIC DNA]</scope>
    <source>
        <strain evidence="2 3">CBS 606.96</strain>
    </source>
</reference>
<sequence>MTFQANHLYSNGPDIQGAFGVDSVPLTIVAHIISYLEDDVASLAQLCRTSRVLFYMTLPHLWNNVALKSYSSIRYKDELPEGFGGASPFSMGLNALVTRNVSRLVRSLALEGEIGAADLDEYARAGRVSESEMILNIAIRAAIDQCVHLRSFKWDLDTRRQPNVYAGLAKLSSLETLWLKLPTNRSPQPVVEAPPLPNLKSLTITHYDPFCFPDDFSTLFLHASKLEVLNMHFSPRMRERGETSVMLTQFFRKNIAAKKKLYLKKIGVYNLLPYVDAAECVEVLDSSLCEDFTALNTFGLDEDAVNGRPATHFIDRAWMVSVDERSRPKRPKTLRLDQLHKRHALDLGKSAGLERLYLINARYKAESAEVSPRAPSTTTSGNRSARPTPTPNTSLRDLYLDSICDVCGPTLKHLILPARWLLPTQVTARLIRSCPNLTQLSAAIQCVDLDVLRILVPFLSKLWAMRILSPILDLEGDERDRDRDGQAPAQLPKYNAVSELSHCLPEQQATEVLEQNLGTSVNDFPKLRYIGVGDAVWEVGGVVEEVVSMPVQVPMQNGAWPPNDVGPGSENTSTTLGDGWHKEVVRRRKIKRIRADDVKHIEIWKMDSMDII</sequence>
<evidence type="ECO:0000313" key="2">
    <source>
        <dbReference type="EMBL" id="EXJ83999.1"/>
    </source>
</evidence>
<feature type="compositionally biased region" description="Polar residues" evidence="1">
    <location>
        <begin position="374"/>
        <end position="393"/>
    </location>
</feature>
<keyword evidence="3" id="KW-1185">Reference proteome</keyword>
<dbReference type="Proteomes" id="UP000019478">
    <property type="component" value="Unassembled WGS sequence"/>
</dbReference>
<feature type="region of interest" description="Disordered" evidence="1">
    <location>
        <begin position="369"/>
        <end position="393"/>
    </location>
</feature>
<accession>W9YP07</accession>
<dbReference type="AlphaFoldDB" id="W9YP07"/>
<dbReference type="HOGENOM" id="CLU_024064_0_0_1"/>
<protein>
    <recommendedName>
        <fullName evidence="4">F-box domain-containing protein</fullName>
    </recommendedName>
</protein>
<gene>
    <name evidence="2" type="ORF">A1O3_04666</name>
</gene>
<comment type="caution">
    <text evidence="2">The sequence shown here is derived from an EMBL/GenBank/DDBJ whole genome shotgun (WGS) entry which is preliminary data.</text>
</comment>
<dbReference type="eggNOG" id="ENOG502T1XE">
    <property type="taxonomic scope" value="Eukaryota"/>
</dbReference>
<dbReference type="GeneID" id="19168784"/>
<evidence type="ECO:0008006" key="4">
    <source>
        <dbReference type="Google" id="ProtNLM"/>
    </source>
</evidence>
<name>W9YP07_9EURO</name>
<evidence type="ECO:0000313" key="3">
    <source>
        <dbReference type="Proteomes" id="UP000019478"/>
    </source>
</evidence>
<dbReference type="SUPFAM" id="SSF81383">
    <property type="entry name" value="F-box domain"/>
    <property type="match status" value="1"/>
</dbReference>
<dbReference type="SUPFAM" id="SSF52047">
    <property type="entry name" value="RNI-like"/>
    <property type="match status" value="1"/>
</dbReference>
<dbReference type="RefSeq" id="XP_007732984.1">
    <property type="nucleotide sequence ID" value="XM_007734794.1"/>
</dbReference>
<dbReference type="STRING" id="1182542.W9YP07"/>
<organism evidence="2 3">
    <name type="scientific">Capronia epimyces CBS 606.96</name>
    <dbReference type="NCBI Taxonomy" id="1182542"/>
    <lineage>
        <taxon>Eukaryota</taxon>
        <taxon>Fungi</taxon>
        <taxon>Dikarya</taxon>
        <taxon>Ascomycota</taxon>
        <taxon>Pezizomycotina</taxon>
        <taxon>Eurotiomycetes</taxon>
        <taxon>Chaetothyriomycetidae</taxon>
        <taxon>Chaetothyriales</taxon>
        <taxon>Herpotrichiellaceae</taxon>
        <taxon>Capronia</taxon>
    </lineage>
</organism>
<proteinExistence type="predicted"/>
<dbReference type="OrthoDB" id="5311681at2759"/>
<dbReference type="EMBL" id="AMGY01000004">
    <property type="protein sequence ID" value="EXJ83999.1"/>
    <property type="molecule type" value="Genomic_DNA"/>
</dbReference>
<dbReference type="InterPro" id="IPR036047">
    <property type="entry name" value="F-box-like_dom_sf"/>
</dbReference>